<dbReference type="InterPro" id="IPR001283">
    <property type="entry name" value="CRISP-related"/>
</dbReference>
<dbReference type="InterPro" id="IPR018244">
    <property type="entry name" value="Allrgn_V5/Tpx1_CS"/>
</dbReference>
<evidence type="ECO:0000313" key="7">
    <source>
        <dbReference type="EMBL" id="CAA2984424.1"/>
    </source>
</evidence>
<keyword evidence="4" id="KW-1015">Disulfide bond</keyword>
<dbReference type="CDD" id="cd05381">
    <property type="entry name" value="CAP_PR-1"/>
    <property type="match status" value="1"/>
</dbReference>
<dbReference type="GO" id="GO:0005576">
    <property type="term" value="C:extracellular region"/>
    <property type="evidence" value="ECO:0007669"/>
    <property type="project" value="InterPro"/>
</dbReference>
<dbReference type="AlphaFoldDB" id="A0A8S0RYU5"/>
<dbReference type="Pfam" id="PF00188">
    <property type="entry name" value="CAP"/>
    <property type="match status" value="1"/>
</dbReference>
<evidence type="ECO:0000256" key="2">
    <source>
        <dbReference type="ARBA" id="ARBA00022729"/>
    </source>
</evidence>
<comment type="similarity">
    <text evidence="1">Belongs to the CRISP family.</text>
</comment>
<dbReference type="InterPro" id="IPR035940">
    <property type="entry name" value="CAP_sf"/>
</dbReference>
<keyword evidence="2" id="KW-0732">Signal</keyword>
<evidence type="ECO:0000313" key="8">
    <source>
        <dbReference type="Proteomes" id="UP000594638"/>
    </source>
</evidence>
<organism evidence="7 8">
    <name type="scientific">Olea europaea subsp. europaea</name>
    <dbReference type="NCBI Taxonomy" id="158383"/>
    <lineage>
        <taxon>Eukaryota</taxon>
        <taxon>Viridiplantae</taxon>
        <taxon>Streptophyta</taxon>
        <taxon>Embryophyta</taxon>
        <taxon>Tracheophyta</taxon>
        <taxon>Spermatophyta</taxon>
        <taxon>Magnoliopsida</taxon>
        <taxon>eudicotyledons</taxon>
        <taxon>Gunneridae</taxon>
        <taxon>Pentapetalae</taxon>
        <taxon>asterids</taxon>
        <taxon>lamiids</taxon>
        <taxon>Lamiales</taxon>
        <taxon>Oleaceae</taxon>
        <taxon>Oleeae</taxon>
        <taxon>Olea</taxon>
    </lineage>
</organism>
<name>A0A8S0RYU5_OLEEU</name>
<dbReference type="GO" id="GO:0098542">
    <property type="term" value="P:defense response to other organism"/>
    <property type="evidence" value="ECO:0007669"/>
    <property type="project" value="UniProtKB-ARBA"/>
</dbReference>
<dbReference type="SUPFAM" id="SSF55797">
    <property type="entry name" value="PR-1-like"/>
    <property type="match status" value="1"/>
</dbReference>
<dbReference type="EMBL" id="CACTIH010003763">
    <property type="protein sequence ID" value="CAA2984424.1"/>
    <property type="molecule type" value="Genomic_DNA"/>
</dbReference>
<accession>A0A8S0RYU5</accession>
<reference evidence="7 8" key="1">
    <citation type="submission" date="2019-12" db="EMBL/GenBank/DDBJ databases">
        <authorList>
            <person name="Alioto T."/>
            <person name="Alioto T."/>
            <person name="Gomez Garrido J."/>
        </authorList>
    </citation>
    <scope>NUCLEOTIDE SEQUENCE [LARGE SCALE GENOMIC DNA]</scope>
</reference>
<dbReference type="SMART" id="SM00198">
    <property type="entry name" value="SCP"/>
    <property type="match status" value="1"/>
</dbReference>
<dbReference type="FunFam" id="3.40.33.10:FF:000006">
    <property type="entry name" value="Putative pathogenesis-related protein 1"/>
    <property type="match status" value="1"/>
</dbReference>
<protein>
    <submittedName>
        <fullName evidence="7">Pathogenesis-related leaf 6-like</fullName>
    </submittedName>
</protein>
<gene>
    <name evidence="7" type="ORF">OLEA9_A108760</name>
</gene>
<dbReference type="OrthoDB" id="337038at2759"/>
<evidence type="ECO:0000259" key="6">
    <source>
        <dbReference type="SMART" id="SM00198"/>
    </source>
</evidence>
<dbReference type="PANTHER" id="PTHR10334">
    <property type="entry name" value="CYSTEINE-RICH SECRETORY PROTEIN-RELATED"/>
    <property type="match status" value="1"/>
</dbReference>
<keyword evidence="8" id="KW-1185">Reference proteome</keyword>
<dbReference type="PRINTS" id="PR00837">
    <property type="entry name" value="V5TPXLIKE"/>
</dbReference>
<comment type="caution">
    <text evidence="7">The sequence shown here is derived from an EMBL/GenBank/DDBJ whole genome shotgun (WGS) entry which is preliminary data.</text>
</comment>
<dbReference type="Gene3D" id="3.40.33.10">
    <property type="entry name" value="CAP"/>
    <property type="match status" value="1"/>
</dbReference>
<evidence type="ECO:0000256" key="1">
    <source>
        <dbReference type="ARBA" id="ARBA00009923"/>
    </source>
</evidence>
<dbReference type="Proteomes" id="UP000594638">
    <property type="component" value="Unassembled WGS sequence"/>
</dbReference>
<feature type="domain" description="SCP" evidence="6">
    <location>
        <begin position="12"/>
        <end position="144"/>
    </location>
</feature>
<proteinExistence type="inferred from homology"/>
<evidence type="ECO:0000256" key="4">
    <source>
        <dbReference type="ARBA" id="ARBA00023157"/>
    </source>
</evidence>
<dbReference type="PROSITE" id="PS01009">
    <property type="entry name" value="CRISP_1"/>
    <property type="match status" value="1"/>
</dbReference>
<evidence type="ECO:0000256" key="3">
    <source>
        <dbReference type="ARBA" id="ARBA00022821"/>
    </source>
</evidence>
<evidence type="ECO:0000256" key="5">
    <source>
        <dbReference type="ARBA" id="ARBA00023265"/>
    </source>
</evidence>
<dbReference type="Gramene" id="OE9A108760T1">
    <property type="protein sequence ID" value="OE9A108760C1"/>
    <property type="gene ID" value="OE9A108760"/>
</dbReference>
<dbReference type="InterPro" id="IPR014044">
    <property type="entry name" value="CAP_dom"/>
</dbReference>
<sequence>MLSLLVPSYAQNSNQDYVNAHNTPRGQVGVGVVTWNTTLETYAQNYANQRKGDCNLVHSYGPYGENLAKGSASSFTGTAAVNLWVAEKQYYNYGSNTCATGQQCGHYTQVVWRDSVRIGCARVQCNNGWYYVICSYDPPGRSKVVGADPSEETSSSEEGKVDNSIEVSVDMLVGNDISEKEIGCVGGDVDSEEEFLSGVSGKRSVERSVNRIEVLSCDR</sequence>
<keyword evidence="3" id="KW-0611">Plant defense</keyword>
<keyword evidence="5" id="KW-0568">Pathogenesis-related protein</keyword>